<gene>
    <name evidence="2" type="ORF">ACHAWO_005556</name>
</gene>
<organism evidence="2 3">
    <name type="scientific">Cyclotella atomus</name>
    <dbReference type="NCBI Taxonomy" id="382360"/>
    <lineage>
        <taxon>Eukaryota</taxon>
        <taxon>Sar</taxon>
        <taxon>Stramenopiles</taxon>
        <taxon>Ochrophyta</taxon>
        <taxon>Bacillariophyta</taxon>
        <taxon>Coscinodiscophyceae</taxon>
        <taxon>Thalassiosirophycidae</taxon>
        <taxon>Stephanodiscales</taxon>
        <taxon>Stephanodiscaceae</taxon>
        <taxon>Cyclotella</taxon>
    </lineage>
</organism>
<name>A0ABD3P5B0_9STRA</name>
<dbReference type="AlphaFoldDB" id="A0ABD3P5B0"/>
<dbReference type="EMBL" id="JALLPJ020000770">
    <property type="protein sequence ID" value="KAL3783355.1"/>
    <property type="molecule type" value="Genomic_DNA"/>
</dbReference>
<evidence type="ECO:0000313" key="3">
    <source>
        <dbReference type="Proteomes" id="UP001530400"/>
    </source>
</evidence>
<evidence type="ECO:0000256" key="1">
    <source>
        <dbReference type="SAM" id="MobiDB-lite"/>
    </source>
</evidence>
<proteinExistence type="predicted"/>
<evidence type="ECO:0008006" key="4">
    <source>
        <dbReference type="Google" id="ProtNLM"/>
    </source>
</evidence>
<comment type="caution">
    <text evidence="2">The sequence shown here is derived from an EMBL/GenBank/DDBJ whole genome shotgun (WGS) entry which is preliminary data.</text>
</comment>
<feature type="compositionally biased region" description="Basic and acidic residues" evidence="1">
    <location>
        <begin position="95"/>
        <end position="104"/>
    </location>
</feature>
<evidence type="ECO:0000313" key="2">
    <source>
        <dbReference type="EMBL" id="KAL3783355.1"/>
    </source>
</evidence>
<dbReference type="Proteomes" id="UP001530400">
    <property type="component" value="Unassembled WGS sequence"/>
</dbReference>
<reference evidence="2 3" key="1">
    <citation type="submission" date="2024-10" db="EMBL/GenBank/DDBJ databases">
        <title>Updated reference genomes for cyclostephanoid diatoms.</title>
        <authorList>
            <person name="Roberts W.R."/>
            <person name="Alverson A.J."/>
        </authorList>
    </citation>
    <scope>NUCLEOTIDE SEQUENCE [LARGE SCALE GENOMIC DNA]</scope>
    <source>
        <strain evidence="2 3">AJA010-31</strain>
    </source>
</reference>
<feature type="region of interest" description="Disordered" evidence="1">
    <location>
        <begin position="73"/>
        <end position="104"/>
    </location>
</feature>
<protein>
    <recommendedName>
        <fullName evidence="4">N-acetyltransferase domain-containing protein</fullName>
    </recommendedName>
</protein>
<sequence length="340" mass="37776">MATFIWNWNHSENGNADAVVSVGCTTYMGPPTSEQAGQGAASSNADGSVLVFVAERLRTCGLSIIILPEDSKEDEVQESAQSDGGGINGRRKRQKTETKPKTLRERELALFRSRSISGGIKVFDANQKLVAFFKTMGVDDPWLFLSCMNDEVSNRIYEALQSDFDLAIFPHETESIDVDDLDGSYRLDAVTGDKFGSNTKNSITTLFSLYRSHAEHEQPNDLLVAKALCSYENSEINCVGPTLEMIETAQEWQHRGLGTAMIQAIEIFYKGKFEEFRSRVWFSVCRVTSYEVMKSLKGFGFRGSGSDSDCLGDDLLKVLNDEEFGLSSDSDDESEEVIDY</sequence>
<keyword evidence="3" id="KW-1185">Reference proteome</keyword>
<accession>A0ABD3P5B0</accession>